<dbReference type="EMBL" id="BMAV01015840">
    <property type="protein sequence ID" value="GFY66122.1"/>
    <property type="molecule type" value="Genomic_DNA"/>
</dbReference>
<protein>
    <submittedName>
        <fullName evidence="1">CCHC-type domain-containing protein</fullName>
    </submittedName>
</protein>
<dbReference type="OrthoDB" id="6433236at2759"/>
<reference evidence="1" key="1">
    <citation type="submission" date="2020-08" db="EMBL/GenBank/DDBJ databases">
        <title>Multicomponent nature underlies the extraordinary mechanical properties of spider dragline silk.</title>
        <authorList>
            <person name="Kono N."/>
            <person name="Nakamura H."/>
            <person name="Mori M."/>
            <person name="Yoshida Y."/>
            <person name="Ohtoshi R."/>
            <person name="Malay A.D."/>
            <person name="Moran D.A.P."/>
            <person name="Tomita M."/>
            <person name="Numata K."/>
            <person name="Arakawa K."/>
        </authorList>
    </citation>
    <scope>NUCLEOTIDE SEQUENCE</scope>
</reference>
<dbReference type="Proteomes" id="UP000886998">
    <property type="component" value="Unassembled WGS sequence"/>
</dbReference>
<sequence length="227" mass="26153">MKSVAEDVYRSLLVKNISSTSDFIKECQLIEEMNRRRIVKHRFTRLPNVVPVASIEHESLLTLIRHIGREEVQRMFAPTRQNTLLEYPSLDEVKREVQQALCLVIPSRSVAVNRRNEPPRRPRTQTDVWKPDDNRPVCFHCGNQTTRFVTAVNDELFSTHTETAKEPTVSYYPLTCPLTNAAGKRLEHYHHLLHAGEDHQYADIDHPLNMGDIIPANLPAAETRKTK</sequence>
<gene>
    <name evidence="1" type="primary">AVEN_15269_1</name>
    <name evidence="1" type="ORF">TNIN_260901</name>
</gene>
<proteinExistence type="predicted"/>
<evidence type="ECO:0000313" key="1">
    <source>
        <dbReference type="EMBL" id="GFY66122.1"/>
    </source>
</evidence>
<dbReference type="AlphaFoldDB" id="A0A8X6Y8F5"/>
<evidence type="ECO:0000313" key="2">
    <source>
        <dbReference type="Proteomes" id="UP000886998"/>
    </source>
</evidence>
<name>A0A8X6Y8F5_9ARAC</name>
<comment type="caution">
    <text evidence="1">The sequence shown here is derived from an EMBL/GenBank/DDBJ whole genome shotgun (WGS) entry which is preliminary data.</text>
</comment>
<organism evidence="1 2">
    <name type="scientific">Trichonephila inaurata madagascariensis</name>
    <dbReference type="NCBI Taxonomy" id="2747483"/>
    <lineage>
        <taxon>Eukaryota</taxon>
        <taxon>Metazoa</taxon>
        <taxon>Ecdysozoa</taxon>
        <taxon>Arthropoda</taxon>
        <taxon>Chelicerata</taxon>
        <taxon>Arachnida</taxon>
        <taxon>Araneae</taxon>
        <taxon>Araneomorphae</taxon>
        <taxon>Entelegynae</taxon>
        <taxon>Araneoidea</taxon>
        <taxon>Nephilidae</taxon>
        <taxon>Trichonephila</taxon>
        <taxon>Trichonephila inaurata</taxon>
    </lineage>
</organism>
<accession>A0A8X6Y8F5</accession>
<keyword evidence="2" id="KW-1185">Reference proteome</keyword>